<keyword evidence="2" id="KW-0804">Transcription</keyword>
<dbReference type="PANTHER" id="PTHR13068">
    <property type="entry name" value="CGI-12 PROTEIN-RELATED"/>
    <property type="match status" value="1"/>
</dbReference>
<keyword evidence="2" id="KW-0806">Transcription termination</keyword>
<evidence type="ECO:0000313" key="5">
    <source>
        <dbReference type="Proteomes" id="UP000594263"/>
    </source>
</evidence>
<dbReference type="Gramene" id="Kaladp0033s0163.1.v1.1">
    <property type="protein sequence ID" value="Kaladp0033s0163.1.v1.1.CDS.1"/>
    <property type="gene ID" value="Kaladp0033s0163.v1.1"/>
</dbReference>
<sequence length="391" mass="44040">MLRLILKNVVWDSKALILISQSSTVPCRGNAPTRLFCTGKPLKDSTFTVSYLVDSCGLTPEAAQNACKSVHLKSAKKPDRVLRLLRDNGFTDVNISILVARRPSLIVADLENTLKPKFQLFASLGVPSNAVVKMFLEYPEILNKSMDKSLLPSVDFLRNFLHTDEKIVQLINKCRGILRLNLPDAMGPNVGLLRDEGISDDLIATFLNDNPQLMSISAARFAKIVDRVRKMWIGPKKYGFLDAISVLGSMRDKEWERKVTIFKNWGWSDAEVKAAFTKQPKCMALSENKIDKIMKYLVNIMELDPLFPAGKPNVLTLCLKNQIIPRCSVIRYLLTMGVVSKEDLEISSVLECKEESFLKCFVRKYMEVLPELPDLYTFCKKCAATGRSQPL</sequence>
<dbReference type="OMA" id="CICTSAV"/>
<dbReference type="InterPro" id="IPR003690">
    <property type="entry name" value="MTERF"/>
</dbReference>
<dbReference type="Proteomes" id="UP000594263">
    <property type="component" value="Unplaced"/>
</dbReference>
<proteinExistence type="inferred from homology"/>
<accession>A0A7N0TDB4</accession>
<organism evidence="4 5">
    <name type="scientific">Kalanchoe fedtschenkoi</name>
    <name type="common">Lavender scallops</name>
    <name type="synonym">South American air plant</name>
    <dbReference type="NCBI Taxonomy" id="63787"/>
    <lineage>
        <taxon>Eukaryota</taxon>
        <taxon>Viridiplantae</taxon>
        <taxon>Streptophyta</taxon>
        <taxon>Embryophyta</taxon>
        <taxon>Tracheophyta</taxon>
        <taxon>Spermatophyta</taxon>
        <taxon>Magnoliopsida</taxon>
        <taxon>eudicotyledons</taxon>
        <taxon>Gunneridae</taxon>
        <taxon>Pentapetalae</taxon>
        <taxon>Saxifragales</taxon>
        <taxon>Crassulaceae</taxon>
        <taxon>Kalanchoe</taxon>
    </lineage>
</organism>
<dbReference type="GO" id="GO:0006353">
    <property type="term" value="P:DNA-templated transcription termination"/>
    <property type="evidence" value="ECO:0007669"/>
    <property type="project" value="UniProtKB-KW"/>
</dbReference>
<dbReference type="EnsemblPlants" id="Kaladp0033s0163.1.v1.1">
    <property type="protein sequence ID" value="Kaladp0033s0163.1.v1.1.CDS.1"/>
    <property type="gene ID" value="Kaladp0033s0163.v1.1"/>
</dbReference>
<keyword evidence="3" id="KW-0809">Transit peptide</keyword>
<dbReference type="FunFam" id="1.25.70.10:FF:000001">
    <property type="entry name" value="Mitochondrial transcription termination factor-like"/>
    <property type="match status" value="1"/>
</dbReference>
<dbReference type="EnsemblPlants" id="Kaladp0033s0163.2.v1.1">
    <property type="protein sequence ID" value="Kaladp0033s0163.2.v1.1.CDS.1"/>
    <property type="gene ID" value="Kaladp0033s0163.v1.1"/>
</dbReference>
<dbReference type="Gramene" id="Kaladp0033s0163.2.v1.1">
    <property type="protein sequence ID" value="Kaladp0033s0163.2.v1.1.CDS.1"/>
    <property type="gene ID" value="Kaladp0033s0163.v1.1"/>
</dbReference>
<dbReference type="GO" id="GO:0003676">
    <property type="term" value="F:nucleic acid binding"/>
    <property type="evidence" value="ECO:0007669"/>
    <property type="project" value="InterPro"/>
</dbReference>
<keyword evidence="5" id="KW-1185">Reference proteome</keyword>
<comment type="similarity">
    <text evidence="1">Belongs to the mTERF family.</text>
</comment>
<keyword evidence="2" id="KW-0805">Transcription regulation</keyword>
<dbReference type="InterPro" id="IPR038538">
    <property type="entry name" value="MTERF_sf"/>
</dbReference>
<name>A0A7N0TDB4_KALFE</name>
<evidence type="ECO:0000256" key="2">
    <source>
        <dbReference type="ARBA" id="ARBA00022472"/>
    </source>
</evidence>
<dbReference type="Gene3D" id="1.25.70.10">
    <property type="entry name" value="Transcription termination factor 3, mitochondrial"/>
    <property type="match status" value="1"/>
</dbReference>
<evidence type="ECO:0000256" key="3">
    <source>
        <dbReference type="ARBA" id="ARBA00022946"/>
    </source>
</evidence>
<protein>
    <submittedName>
        <fullName evidence="4">Uncharacterized protein</fullName>
    </submittedName>
</protein>
<evidence type="ECO:0000313" key="4">
    <source>
        <dbReference type="EnsemblPlants" id="Kaladp0033s0163.2.v1.1.CDS.1"/>
    </source>
</evidence>
<dbReference type="PANTHER" id="PTHR13068:SF236">
    <property type="entry name" value="OS02G0749800 PROTEIN"/>
    <property type="match status" value="1"/>
</dbReference>
<evidence type="ECO:0000256" key="1">
    <source>
        <dbReference type="ARBA" id="ARBA00007692"/>
    </source>
</evidence>
<dbReference type="Pfam" id="PF02536">
    <property type="entry name" value="mTERF"/>
    <property type="match status" value="1"/>
</dbReference>
<reference evidence="4" key="1">
    <citation type="submission" date="2021-01" db="UniProtKB">
        <authorList>
            <consortium name="EnsemblPlants"/>
        </authorList>
    </citation>
    <scope>IDENTIFICATION</scope>
</reference>
<dbReference type="AlphaFoldDB" id="A0A7N0TDB4"/>
<dbReference type="SMART" id="SM00733">
    <property type="entry name" value="Mterf"/>
    <property type="match status" value="4"/>
</dbReference>